<dbReference type="PANTHER" id="PTHR19375">
    <property type="entry name" value="HEAT SHOCK PROTEIN 70KDA"/>
    <property type="match status" value="1"/>
</dbReference>
<dbReference type="SUPFAM" id="SSF53067">
    <property type="entry name" value="Actin-like ATPase domain"/>
    <property type="match status" value="2"/>
</dbReference>
<evidence type="ECO:0000313" key="4">
    <source>
        <dbReference type="EMBL" id="KAK8894593.1"/>
    </source>
</evidence>
<gene>
    <name evidence="4" type="ORF">M9Y10_023029</name>
</gene>
<organism evidence="4 5">
    <name type="scientific">Tritrichomonas musculus</name>
    <dbReference type="NCBI Taxonomy" id="1915356"/>
    <lineage>
        <taxon>Eukaryota</taxon>
        <taxon>Metamonada</taxon>
        <taxon>Parabasalia</taxon>
        <taxon>Tritrichomonadida</taxon>
        <taxon>Tritrichomonadidae</taxon>
        <taxon>Tritrichomonas</taxon>
    </lineage>
</organism>
<comment type="similarity">
    <text evidence="3">Belongs to the heat shock protein 70 family.</text>
</comment>
<dbReference type="Gene3D" id="2.60.34.10">
    <property type="entry name" value="Substrate Binding Domain Of DNAk, Chain A, domain 1"/>
    <property type="match status" value="1"/>
</dbReference>
<dbReference type="PRINTS" id="PR00301">
    <property type="entry name" value="HEATSHOCK70"/>
</dbReference>
<evidence type="ECO:0000256" key="3">
    <source>
        <dbReference type="RuleBase" id="RU003322"/>
    </source>
</evidence>
<dbReference type="PROSITE" id="PS00329">
    <property type="entry name" value="HSP70_2"/>
    <property type="match status" value="1"/>
</dbReference>
<dbReference type="InterPro" id="IPR018181">
    <property type="entry name" value="Heat_shock_70_CS"/>
</dbReference>
<accession>A0ABR2KTY8</accession>
<evidence type="ECO:0000256" key="2">
    <source>
        <dbReference type="ARBA" id="ARBA00022840"/>
    </source>
</evidence>
<dbReference type="Pfam" id="PF00012">
    <property type="entry name" value="HSP70"/>
    <property type="match status" value="1"/>
</dbReference>
<evidence type="ECO:0000256" key="1">
    <source>
        <dbReference type="ARBA" id="ARBA00022741"/>
    </source>
</evidence>
<dbReference type="InterPro" id="IPR029047">
    <property type="entry name" value="HSP70_peptide-bd_sf"/>
</dbReference>
<keyword evidence="5" id="KW-1185">Reference proteome</keyword>
<dbReference type="Gene3D" id="3.30.30.30">
    <property type="match status" value="1"/>
</dbReference>
<dbReference type="Proteomes" id="UP001470230">
    <property type="component" value="Unassembled WGS sequence"/>
</dbReference>
<keyword evidence="1 3" id="KW-0547">Nucleotide-binding</keyword>
<dbReference type="Gene3D" id="3.90.640.10">
    <property type="entry name" value="Actin, Chain A, domain 4"/>
    <property type="match status" value="1"/>
</dbReference>
<reference evidence="4 5" key="1">
    <citation type="submission" date="2024-04" db="EMBL/GenBank/DDBJ databases">
        <title>Tritrichomonas musculus Genome.</title>
        <authorList>
            <person name="Alves-Ferreira E."/>
            <person name="Grigg M."/>
            <person name="Lorenzi H."/>
            <person name="Galac M."/>
        </authorList>
    </citation>
    <scope>NUCLEOTIDE SEQUENCE [LARGE SCALE GENOMIC DNA]</scope>
    <source>
        <strain evidence="4 5">EAF2021</strain>
    </source>
</reference>
<dbReference type="EMBL" id="JAPFFF010000003">
    <property type="protein sequence ID" value="KAK8894593.1"/>
    <property type="molecule type" value="Genomic_DNA"/>
</dbReference>
<dbReference type="PROSITE" id="PS00297">
    <property type="entry name" value="HSP70_1"/>
    <property type="match status" value="1"/>
</dbReference>
<dbReference type="SUPFAM" id="SSF100920">
    <property type="entry name" value="Heat shock protein 70kD (HSP70), peptide-binding domain"/>
    <property type="match status" value="1"/>
</dbReference>
<name>A0ABR2KTY8_9EUKA</name>
<dbReference type="InterPro" id="IPR013126">
    <property type="entry name" value="Hsp_70_fam"/>
</dbReference>
<dbReference type="InterPro" id="IPR043129">
    <property type="entry name" value="ATPase_NBD"/>
</dbReference>
<sequence>MKYALGIDLGTTFSYVGIVLNNNPDVVADKKNKKDIPSMINFKKPKDGSEYEISCGNFAEMRQKSDPINTFYDTKRMLGRNFDDPKIEILKSRWPFKCEKSEDNKILLCLNECDRKYHPYEISGEILKCLAEIGNSRLPVEKRTNDVVITIPANFGYEQRQETLKAAEYAGLHVLTIINEPTAAGLAYGLQKSELKDSKVLIFDFGGGTLDVSLLNINGKEFTVKATDGDMFLGGRDFDENTANFLIEEMKLGDQYYTNFKKRAKLLEAVVESKKELSSSERSTIIINEDEYELKLPKFEEINSSLIEKILAPVERILKKSEIDKKDIDQILLVGGSSNMQFVSRKLTDFFGKEPFNGIDPIEAVVTGASLVANKMIQAEGELEDMFILKEICSQSYGTSDADGTMSVFIKEGTQIPTSHSDRFRTIFYRQKKFTVDVYEGNNKYVSENNFLGDFSIRKIPKSENKVYFDVIFSIDEKGILTVSAKLLDGELKGQIQIDTKLDVKPLKYTDEEEEEEEEDDCDDCDPEKRRILIFYENVRRFITFNMEDLIKLYSEKKIKKELIKVKEKKHGINERSSSLKKLAKKYDDRFKEYFKNHPGFNFHSFIAK</sequence>
<dbReference type="Gene3D" id="3.30.420.40">
    <property type="match status" value="2"/>
</dbReference>
<protein>
    <submittedName>
        <fullName evidence="4">Hsp70 chaperone</fullName>
    </submittedName>
</protein>
<proteinExistence type="inferred from homology"/>
<evidence type="ECO:0000313" key="5">
    <source>
        <dbReference type="Proteomes" id="UP001470230"/>
    </source>
</evidence>
<keyword evidence="2 3" id="KW-0067">ATP-binding</keyword>
<comment type="caution">
    <text evidence="4">The sequence shown here is derived from an EMBL/GenBank/DDBJ whole genome shotgun (WGS) entry which is preliminary data.</text>
</comment>